<dbReference type="InterPro" id="IPR052988">
    <property type="entry name" value="Oryzine_lactonohydrolase"/>
</dbReference>
<gene>
    <name evidence="2" type="ORF">Aory04_000214600</name>
</gene>
<feature type="domain" description="SMP-30/Gluconolactonase/LRE-like region" evidence="1">
    <location>
        <begin position="79"/>
        <end position="255"/>
    </location>
</feature>
<dbReference type="SUPFAM" id="SSF63829">
    <property type="entry name" value="Calcium-dependent phosphotriesterase"/>
    <property type="match status" value="1"/>
</dbReference>
<dbReference type="Gene3D" id="2.120.10.30">
    <property type="entry name" value="TolB, C-terminal domain"/>
    <property type="match status" value="1"/>
</dbReference>
<reference evidence="2" key="1">
    <citation type="submission" date="2023-04" db="EMBL/GenBank/DDBJ databases">
        <title>Aspergillus oryzae NBRC 4228.</title>
        <authorList>
            <person name="Ichikawa N."/>
            <person name="Sato H."/>
            <person name="Tonouchi N."/>
        </authorList>
    </citation>
    <scope>NUCLEOTIDE SEQUENCE</scope>
    <source>
        <strain evidence="2">NBRC 4228</strain>
    </source>
</reference>
<dbReference type="PANTHER" id="PTHR47064">
    <property type="entry name" value="PUTATIVE (AFU_ORTHOLOGUE AFUA_1G08990)-RELATED"/>
    <property type="match status" value="1"/>
</dbReference>
<dbReference type="EMBL" id="BSYA01000015">
    <property type="protein sequence ID" value="GMG25017.1"/>
    <property type="molecule type" value="Genomic_DNA"/>
</dbReference>
<evidence type="ECO:0000259" key="1">
    <source>
        <dbReference type="Pfam" id="PF08450"/>
    </source>
</evidence>
<proteinExistence type="predicted"/>
<organism evidence="2 3">
    <name type="scientific">Aspergillus oryzae</name>
    <name type="common">Yellow koji mold</name>
    <dbReference type="NCBI Taxonomy" id="5062"/>
    <lineage>
        <taxon>Eukaryota</taxon>
        <taxon>Fungi</taxon>
        <taxon>Dikarya</taxon>
        <taxon>Ascomycota</taxon>
        <taxon>Pezizomycotina</taxon>
        <taxon>Eurotiomycetes</taxon>
        <taxon>Eurotiomycetidae</taxon>
        <taxon>Eurotiales</taxon>
        <taxon>Aspergillaceae</taxon>
        <taxon>Aspergillus</taxon>
        <taxon>Aspergillus subgen. Circumdati</taxon>
    </lineage>
</organism>
<dbReference type="AlphaFoldDB" id="A0AAN5BSV7"/>
<protein>
    <submittedName>
        <fullName evidence="2">Unnamed protein product</fullName>
    </submittedName>
</protein>
<comment type="caution">
    <text evidence="2">The sequence shown here is derived from an EMBL/GenBank/DDBJ whole genome shotgun (WGS) entry which is preliminary data.</text>
</comment>
<dbReference type="InterPro" id="IPR013658">
    <property type="entry name" value="SGL"/>
</dbReference>
<dbReference type="Pfam" id="PF08450">
    <property type="entry name" value="SGL"/>
    <property type="match status" value="1"/>
</dbReference>
<dbReference type="PANTHER" id="PTHR47064:SF2">
    <property type="entry name" value="SMP-30_GLUCONOLACTONASE_LRE-LIKE REGION DOMAIN-CONTAINING PROTEIN-RELATED"/>
    <property type="match status" value="1"/>
</dbReference>
<name>A0AAN5BSV7_ASPOZ</name>
<evidence type="ECO:0000313" key="3">
    <source>
        <dbReference type="Proteomes" id="UP001165205"/>
    </source>
</evidence>
<accession>A0AAN5BSV7</accession>
<evidence type="ECO:0000313" key="2">
    <source>
        <dbReference type="EMBL" id="GMG25017.1"/>
    </source>
</evidence>
<dbReference type="InterPro" id="IPR011042">
    <property type="entry name" value="6-blade_b-propeller_TolB-like"/>
</dbReference>
<sequence length="284" mass="31328">MTKLSKTFQIHDERFHSILGPTPTLRLLAGNESCPFAHEAGVFMASTNHLFITSSRIKDAQGEQSPSGLYLMSTTPPYTTKLLKEDFYGRPFSSVNDVVVHSDGSIWFTDPTYGFEQGYRPKPSLPSQVYRWNTVNGNTRVMADGFGKPNGICFSPDEKTVYVTDTHWLHGDGSTDDQRVSSIYAFDVSIYHGEPFLTNRRLFAMADKGIPDGIKCDLEGNVYSGCDDGINVWSPGGVLLGRILIDGGVANFCFGRGGEIFALNEHQLWRVQLGGDVKGALLEI</sequence>
<dbReference type="Proteomes" id="UP001165205">
    <property type="component" value="Unassembled WGS sequence"/>
</dbReference>